<dbReference type="PANTHER" id="PTHR46890:SF50">
    <property type="entry name" value="RNA-DIRECTED DNA POLYMERASE, EUKARYOTA, REVERSE TRANSCRIPTASE ZINC-BINDING DOMAIN PROTEIN-RELATED"/>
    <property type="match status" value="1"/>
</dbReference>
<gene>
    <name evidence="3" type="ORF">FSB_LOCUS14253</name>
</gene>
<feature type="compositionally biased region" description="Basic and acidic residues" evidence="1">
    <location>
        <begin position="450"/>
        <end position="464"/>
    </location>
</feature>
<dbReference type="Pfam" id="PF00078">
    <property type="entry name" value="RVT_1"/>
    <property type="match status" value="1"/>
</dbReference>
<dbReference type="PANTHER" id="PTHR46890">
    <property type="entry name" value="NON-LTR RETROLELEMENT REVERSE TRANSCRIPTASE-LIKE PROTEIN-RELATED"/>
    <property type="match status" value="1"/>
</dbReference>
<dbReference type="Pfam" id="PF13966">
    <property type="entry name" value="zf-RVT"/>
    <property type="match status" value="1"/>
</dbReference>
<dbReference type="InterPro" id="IPR000477">
    <property type="entry name" value="RT_dom"/>
</dbReference>
<sequence>MLLRGNTLSFYAQGMTPIVEARGTAYSFVGRGEERQRKWGGRREWWSLTAAEDVYLALCASHVDSITNVKEGRNGGGWRGFVYELRQILGPDVSSETTKQRISYASTKNLNVAGPSNGGASFAEVAEGVDKAQGGMTGVGAMKGKNSILGMSTDTQDQLPKMPSALTLNLENINSAHSKSDSGVIQFSIHINLKCGPDGQWSVLKASIENQSIPILGQPPNPLGNIVTGPSQVSRQTEPIRRPITAQQNDKFVRAKPKFIWRSRSGPGQSSGNPSTSKQHGSEPSGGILLETALIPILPNHEPQVEIRAPLDRVEINPRPAVEDVCIGETAMDHGDTTDPGPKSGSSSVPQWVGLWSEEDGDEDDVTVEEPLIVEPLAMAEPDVVPSGATTAPMLGVCDGAHPKSKWVLETLTEFGIVLGASFEGYEEELTKILQDIEARRNHKVGQDAAGKKDVKPGGKRKGLNDKSKRLHVRNLLKLWGANVICLQETKLDLVTRNLMRSLWGSHHVDWLYCGSDGASGGILVMWDTRVAEKIEDAVGNFLVSFGGVRISTDMQGFSDFIAALGLIDPQLEGGALSLGLTANTWKLSPTLIDFYSLRIGRINFLQLFKRRLPRLPSNHFPIILECGQLQKCKWPFRFENMWLKADGFMNRVRHWWLSYQFDGSLSYIFANKLKALKAYLKKWNTESFGNVGIKKNQLLYELHEIDRAAESCLLNFDEKLRKESLVTELEQTILLDEISWRQKSRVLWLYTDDMGWRPKLDRLSFPTLSDDDAGWLVRPFDEEEVVGVLNSFNGDKAPGPNGFPLAFFQICWDIIRSDIMGVIRYFHDMGTLAKSLNATFLTLIPKKTDAVEVKDFRPISLVGGVYKILSKVLANRLKIVLPKLISATQNAFDQGRQILDLVLIAYEVLDSRLMQGQPGVLCKLDIEKAYDHVNWDLLLYLLRRCGFSRQWCKWIQFCISTVRFSIIVNDCPQGFFGSSRGLCQGDPLSPLLFVLIMEMLSCLMDHAIVFSWFEAVSGLKINLSKSEMVLVGNVPHIGDLVEILGCKVSALPLTYLGLPLGARFNSTTAVAAKIERIQRNFLWSGLGDSHPVHLVKWNTICDPLQNGGLGVKNLRRFNQALLGKWLWCYGTDREALWRQIVEAKYGGMWGGWCSDIGRGPYGVSLWKFIRRGWDHFLPFLSFKVENGERVRFWFDVWCGDRPLKVVYPGLFSIAGNRDASVADLMSLRNGVLHWELTFSRNRKSKGGFTMKSFYQSLSPSPHRMFPWKGVWNPRVPPRVAFFLWATVLGKILTAENLRKRHIIIVSWCCMCKSDGESIDHLFIHCPVAKELWNAVFCLLGVLWVLPQHVRELVEGWHVSNHRQFRIWNAVPHCLMWSLWRERNSRIF</sequence>
<feature type="compositionally biased region" description="Polar residues" evidence="1">
    <location>
        <begin position="266"/>
        <end position="279"/>
    </location>
</feature>
<evidence type="ECO:0000313" key="3">
    <source>
        <dbReference type="EMBL" id="SPC86371.1"/>
    </source>
</evidence>
<proteinExistence type="predicted"/>
<dbReference type="SUPFAM" id="SSF56672">
    <property type="entry name" value="DNA/RNA polymerases"/>
    <property type="match status" value="1"/>
</dbReference>
<feature type="domain" description="Reverse transcriptase" evidence="2">
    <location>
        <begin position="826"/>
        <end position="1089"/>
    </location>
</feature>
<feature type="region of interest" description="Disordered" evidence="1">
    <location>
        <begin position="331"/>
        <end position="351"/>
    </location>
</feature>
<accession>A0A2N9FHH0</accession>
<dbReference type="EMBL" id="OIVN01000846">
    <property type="protein sequence ID" value="SPC86371.1"/>
    <property type="molecule type" value="Genomic_DNA"/>
</dbReference>
<dbReference type="InterPro" id="IPR043502">
    <property type="entry name" value="DNA/RNA_pol_sf"/>
</dbReference>
<dbReference type="SUPFAM" id="SSF56219">
    <property type="entry name" value="DNase I-like"/>
    <property type="match status" value="1"/>
</dbReference>
<feature type="region of interest" description="Disordered" evidence="1">
    <location>
        <begin position="255"/>
        <end position="286"/>
    </location>
</feature>
<name>A0A2N9FHH0_FAGSY</name>
<dbReference type="InterPro" id="IPR036691">
    <property type="entry name" value="Endo/exonu/phosph_ase_sf"/>
</dbReference>
<dbReference type="PROSITE" id="PS50878">
    <property type="entry name" value="RT_POL"/>
    <property type="match status" value="1"/>
</dbReference>
<reference evidence="3" key="1">
    <citation type="submission" date="2018-02" db="EMBL/GenBank/DDBJ databases">
        <authorList>
            <person name="Cohen D.B."/>
            <person name="Kent A.D."/>
        </authorList>
    </citation>
    <scope>NUCLEOTIDE SEQUENCE</scope>
</reference>
<evidence type="ECO:0000259" key="2">
    <source>
        <dbReference type="PROSITE" id="PS50878"/>
    </source>
</evidence>
<dbReference type="InterPro" id="IPR026960">
    <property type="entry name" value="RVT-Znf"/>
</dbReference>
<dbReference type="CDD" id="cd01650">
    <property type="entry name" value="RT_nLTR_like"/>
    <property type="match status" value="1"/>
</dbReference>
<protein>
    <recommendedName>
        <fullName evidence="2">Reverse transcriptase domain-containing protein</fullName>
    </recommendedName>
</protein>
<dbReference type="InterPro" id="IPR052343">
    <property type="entry name" value="Retrotransposon-Effector_Assoc"/>
</dbReference>
<feature type="region of interest" description="Disordered" evidence="1">
    <location>
        <begin position="444"/>
        <end position="464"/>
    </location>
</feature>
<organism evidence="3">
    <name type="scientific">Fagus sylvatica</name>
    <name type="common">Beechnut</name>
    <dbReference type="NCBI Taxonomy" id="28930"/>
    <lineage>
        <taxon>Eukaryota</taxon>
        <taxon>Viridiplantae</taxon>
        <taxon>Streptophyta</taxon>
        <taxon>Embryophyta</taxon>
        <taxon>Tracheophyta</taxon>
        <taxon>Spermatophyta</taxon>
        <taxon>Magnoliopsida</taxon>
        <taxon>eudicotyledons</taxon>
        <taxon>Gunneridae</taxon>
        <taxon>Pentapetalae</taxon>
        <taxon>rosids</taxon>
        <taxon>fabids</taxon>
        <taxon>Fagales</taxon>
        <taxon>Fagaceae</taxon>
        <taxon>Fagus</taxon>
    </lineage>
</organism>
<evidence type="ECO:0000256" key="1">
    <source>
        <dbReference type="SAM" id="MobiDB-lite"/>
    </source>
</evidence>